<evidence type="ECO:0000313" key="2">
    <source>
        <dbReference type="Proteomes" id="UP000631300"/>
    </source>
</evidence>
<organism evidence="1 2">
    <name type="scientific">Alteromonas halophila</name>
    <dbReference type="NCBI Taxonomy" id="516698"/>
    <lineage>
        <taxon>Bacteria</taxon>
        <taxon>Pseudomonadati</taxon>
        <taxon>Pseudomonadota</taxon>
        <taxon>Gammaproteobacteria</taxon>
        <taxon>Alteromonadales</taxon>
        <taxon>Alteromonadaceae</taxon>
        <taxon>Alteromonas/Salinimonas group</taxon>
        <taxon>Alteromonas</taxon>
    </lineage>
</organism>
<proteinExistence type="predicted"/>
<dbReference type="Proteomes" id="UP000631300">
    <property type="component" value="Unassembled WGS sequence"/>
</dbReference>
<comment type="caution">
    <text evidence="1">The sequence shown here is derived from an EMBL/GenBank/DDBJ whole genome shotgun (WGS) entry which is preliminary data.</text>
</comment>
<dbReference type="AlphaFoldDB" id="A0A918JJJ4"/>
<dbReference type="EMBL" id="BMXP01000003">
    <property type="protein sequence ID" value="GGW83385.1"/>
    <property type="molecule type" value="Genomic_DNA"/>
</dbReference>
<reference evidence="1" key="1">
    <citation type="journal article" date="2014" name="Int. J. Syst. Evol. Microbiol.">
        <title>Complete genome sequence of Corynebacterium casei LMG S-19264T (=DSM 44701T), isolated from a smear-ripened cheese.</title>
        <authorList>
            <consortium name="US DOE Joint Genome Institute (JGI-PGF)"/>
            <person name="Walter F."/>
            <person name="Albersmeier A."/>
            <person name="Kalinowski J."/>
            <person name="Ruckert C."/>
        </authorList>
    </citation>
    <scope>NUCLEOTIDE SEQUENCE</scope>
    <source>
        <strain evidence="1">KCTC 22164</strain>
    </source>
</reference>
<accession>A0A918JJJ4</accession>
<keyword evidence="2" id="KW-1185">Reference proteome</keyword>
<gene>
    <name evidence="1" type="ORF">GCM10007391_16060</name>
</gene>
<dbReference type="RefSeq" id="WP_189405177.1">
    <property type="nucleotide sequence ID" value="NZ_BMXP01000003.1"/>
</dbReference>
<protein>
    <recommendedName>
        <fullName evidence="3">CPXCG motif-containing cysteine-rich protein</fullName>
    </recommendedName>
</protein>
<evidence type="ECO:0000313" key="1">
    <source>
        <dbReference type="EMBL" id="GGW83385.1"/>
    </source>
</evidence>
<name>A0A918JJJ4_9ALTE</name>
<sequence length="66" mass="7419">MDVSDQLEYLCPHCGSLNQLVGVIDMYREQTAFCQHCRTKLEIVPANGLDKIINLIVTVAEDTPVR</sequence>
<reference evidence="1" key="2">
    <citation type="submission" date="2020-09" db="EMBL/GenBank/DDBJ databases">
        <authorList>
            <person name="Sun Q."/>
            <person name="Kim S."/>
        </authorList>
    </citation>
    <scope>NUCLEOTIDE SEQUENCE</scope>
    <source>
        <strain evidence="1">KCTC 22164</strain>
    </source>
</reference>
<evidence type="ECO:0008006" key="3">
    <source>
        <dbReference type="Google" id="ProtNLM"/>
    </source>
</evidence>